<feature type="region of interest" description="Disordered" evidence="1">
    <location>
        <begin position="1"/>
        <end position="28"/>
    </location>
</feature>
<feature type="compositionally biased region" description="Polar residues" evidence="1">
    <location>
        <begin position="110"/>
        <end position="119"/>
    </location>
</feature>
<dbReference type="EMBL" id="JASCZI010242672">
    <property type="protein sequence ID" value="MED6211784.1"/>
    <property type="molecule type" value="Genomic_DNA"/>
</dbReference>
<dbReference type="Proteomes" id="UP001341840">
    <property type="component" value="Unassembled WGS sequence"/>
</dbReference>
<accession>A0ABU6YR57</accession>
<feature type="region of interest" description="Disordered" evidence="1">
    <location>
        <begin position="47"/>
        <end position="119"/>
    </location>
</feature>
<feature type="compositionally biased region" description="Basic and acidic residues" evidence="1">
    <location>
        <begin position="47"/>
        <end position="72"/>
    </location>
</feature>
<gene>
    <name evidence="2" type="ORF">PIB30_076845</name>
</gene>
<sequence>MEIEEPNLENENIRSLGEQGSKEDAGMEEIRIDVEAETYKGLRMRTEQWEHQKSKCKPRKEEQKSLKVKDKEEATDDTTTQRQIKKYKPRQCQEYIVELPEDLDEDDVRSQNPLEIETT</sequence>
<evidence type="ECO:0000313" key="2">
    <source>
        <dbReference type="EMBL" id="MED6211784.1"/>
    </source>
</evidence>
<proteinExistence type="predicted"/>
<keyword evidence="3" id="KW-1185">Reference proteome</keyword>
<comment type="caution">
    <text evidence="2">The sequence shown here is derived from an EMBL/GenBank/DDBJ whole genome shotgun (WGS) entry which is preliminary data.</text>
</comment>
<protein>
    <submittedName>
        <fullName evidence="2">Uncharacterized protein</fullName>
    </submittedName>
</protein>
<reference evidence="2 3" key="1">
    <citation type="journal article" date="2023" name="Plants (Basel)">
        <title>Bridging the Gap: Combining Genomics and Transcriptomics Approaches to Understand Stylosanthes scabra, an Orphan Legume from the Brazilian Caatinga.</title>
        <authorList>
            <person name="Ferreira-Neto J.R.C."/>
            <person name="da Silva M.D."/>
            <person name="Binneck E."/>
            <person name="de Melo N.F."/>
            <person name="da Silva R.H."/>
            <person name="de Melo A.L.T.M."/>
            <person name="Pandolfi V."/>
            <person name="Bustamante F.O."/>
            <person name="Brasileiro-Vidal A.C."/>
            <person name="Benko-Iseppon A.M."/>
        </authorList>
    </citation>
    <scope>NUCLEOTIDE SEQUENCE [LARGE SCALE GENOMIC DNA]</scope>
    <source>
        <tissue evidence="2">Leaves</tissue>
    </source>
</reference>
<evidence type="ECO:0000313" key="3">
    <source>
        <dbReference type="Proteomes" id="UP001341840"/>
    </source>
</evidence>
<name>A0ABU6YR57_9FABA</name>
<evidence type="ECO:0000256" key="1">
    <source>
        <dbReference type="SAM" id="MobiDB-lite"/>
    </source>
</evidence>
<organism evidence="2 3">
    <name type="scientific">Stylosanthes scabra</name>
    <dbReference type="NCBI Taxonomy" id="79078"/>
    <lineage>
        <taxon>Eukaryota</taxon>
        <taxon>Viridiplantae</taxon>
        <taxon>Streptophyta</taxon>
        <taxon>Embryophyta</taxon>
        <taxon>Tracheophyta</taxon>
        <taxon>Spermatophyta</taxon>
        <taxon>Magnoliopsida</taxon>
        <taxon>eudicotyledons</taxon>
        <taxon>Gunneridae</taxon>
        <taxon>Pentapetalae</taxon>
        <taxon>rosids</taxon>
        <taxon>fabids</taxon>
        <taxon>Fabales</taxon>
        <taxon>Fabaceae</taxon>
        <taxon>Papilionoideae</taxon>
        <taxon>50 kb inversion clade</taxon>
        <taxon>dalbergioids sensu lato</taxon>
        <taxon>Dalbergieae</taxon>
        <taxon>Pterocarpus clade</taxon>
        <taxon>Stylosanthes</taxon>
    </lineage>
</organism>